<keyword evidence="2" id="KW-1133">Transmembrane helix</keyword>
<feature type="transmembrane region" description="Helical" evidence="2">
    <location>
        <begin position="187"/>
        <end position="210"/>
    </location>
</feature>
<feature type="compositionally biased region" description="Polar residues" evidence="1">
    <location>
        <begin position="563"/>
        <end position="579"/>
    </location>
</feature>
<dbReference type="Proteomes" id="UP000664203">
    <property type="component" value="Unassembled WGS sequence"/>
</dbReference>
<proteinExistence type="predicted"/>
<dbReference type="AlphaFoldDB" id="A0A8H3J7L9"/>
<feature type="transmembrane region" description="Helical" evidence="2">
    <location>
        <begin position="355"/>
        <end position="379"/>
    </location>
</feature>
<keyword evidence="2" id="KW-0472">Membrane</keyword>
<evidence type="ECO:0000313" key="3">
    <source>
        <dbReference type="EMBL" id="CAF9942129.1"/>
    </source>
</evidence>
<sequence length="601" mass="66536">MNASVNASVAESLTIAADQAYGNYGNLTLLWFNATLGVIVIDPNTTNVSILSPAIGALFAPDVFSIPQACAYPISGQYGFLNRLLYYCLILVAVLAASNSWLCWAALGIAMSYSAGACLHAFALFARYHYDWPDYDNAEWYTMAPKYYGDIDLQGIFPILVAGCIALPPILNWSYLLRGSKGAKPVIVLWGAMMFAAVIPSLIFTVRGIYPFEVTNQVTYCPTNAANNCTFDALYNDGAGIYSSTIYNRCQCNDTCGAVVPNGFPFRNGQSLQAVLTSDRSNDIDEKSSVYYAFYVNAIFLLFILSHGILGLIEASWSQQHIRDTIFRRLSGTTRHSLRRSLASKIRHYIGKYTAGFFFVSAIVVTVLCPPLFISSVIINEIVTWNWPVAEDYDAVGQWGPLVAAAFAIIAATIQAIGVAWEDRKSTKSNATVSEGVQRKQNSPKDLWKATYVMLQDFKYWHVEGSLHEPLKPPKESDEKVDAKAPAQKPHGTFKEVQISSFHCDRCKRLAIKYQCLDCDQGYCRDCWPRTQKRGAHLDGTVELQSDPKHQSMLTGYLKPPHSATSSLDISPTQTSTENARLPHIEEGGYFFSRDISPLLS</sequence>
<feature type="region of interest" description="Disordered" evidence="1">
    <location>
        <begin position="469"/>
        <end position="490"/>
    </location>
</feature>
<feature type="transmembrane region" description="Helical" evidence="2">
    <location>
        <begin position="290"/>
        <end position="313"/>
    </location>
</feature>
<keyword evidence="2" id="KW-0812">Transmembrane</keyword>
<accession>A0A8H3J7L9</accession>
<dbReference type="EMBL" id="CAJPDR010000721">
    <property type="protein sequence ID" value="CAF9942129.1"/>
    <property type="molecule type" value="Genomic_DNA"/>
</dbReference>
<evidence type="ECO:0000313" key="4">
    <source>
        <dbReference type="Proteomes" id="UP000664203"/>
    </source>
</evidence>
<dbReference type="CDD" id="cd19757">
    <property type="entry name" value="Bbox1"/>
    <property type="match status" value="1"/>
</dbReference>
<feature type="transmembrane region" description="Helical" evidence="2">
    <location>
        <begin position="399"/>
        <end position="421"/>
    </location>
</feature>
<reference evidence="3" key="1">
    <citation type="submission" date="2021-03" db="EMBL/GenBank/DDBJ databases">
        <authorList>
            <person name="Tagirdzhanova G."/>
        </authorList>
    </citation>
    <scope>NUCLEOTIDE SEQUENCE</scope>
</reference>
<comment type="caution">
    <text evidence="3">The sequence shown here is derived from an EMBL/GenBank/DDBJ whole genome shotgun (WGS) entry which is preliminary data.</text>
</comment>
<feature type="compositionally biased region" description="Basic and acidic residues" evidence="1">
    <location>
        <begin position="469"/>
        <end position="483"/>
    </location>
</feature>
<keyword evidence="4" id="KW-1185">Reference proteome</keyword>
<name>A0A8H3J7L9_9LECA</name>
<protein>
    <submittedName>
        <fullName evidence="3">Uncharacterized protein</fullName>
    </submittedName>
</protein>
<dbReference type="OrthoDB" id="3021074at2759"/>
<evidence type="ECO:0000256" key="1">
    <source>
        <dbReference type="SAM" id="MobiDB-lite"/>
    </source>
</evidence>
<gene>
    <name evidence="3" type="ORF">ALECFALPRED_009537</name>
</gene>
<feature type="transmembrane region" description="Helical" evidence="2">
    <location>
        <begin position="111"/>
        <end position="130"/>
    </location>
</feature>
<feature type="transmembrane region" description="Helical" evidence="2">
    <location>
        <begin position="84"/>
        <end position="104"/>
    </location>
</feature>
<evidence type="ECO:0000256" key="2">
    <source>
        <dbReference type="SAM" id="Phobius"/>
    </source>
</evidence>
<feature type="transmembrane region" description="Helical" evidence="2">
    <location>
        <begin position="155"/>
        <end position="175"/>
    </location>
</feature>
<feature type="region of interest" description="Disordered" evidence="1">
    <location>
        <begin position="552"/>
        <end position="580"/>
    </location>
</feature>
<organism evidence="3 4">
    <name type="scientific">Alectoria fallacina</name>
    <dbReference type="NCBI Taxonomy" id="1903189"/>
    <lineage>
        <taxon>Eukaryota</taxon>
        <taxon>Fungi</taxon>
        <taxon>Dikarya</taxon>
        <taxon>Ascomycota</taxon>
        <taxon>Pezizomycotina</taxon>
        <taxon>Lecanoromycetes</taxon>
        <taxon>OSLEUM clade</taxon>
        <taxon>Lecanoromycetidae</taxon>
        <taxon>Lecanorales</taxon>
        <taxon>Lecanorineae</taxon>
        <taxon>Parmeliaceae</taxon>
        <taxon>Alectoria</taxon>
    </lineage>
</organism>